<sequence>MKIKIKGLPGLTQGYEYVLVLGILGTIKYIYQKQRYRRSIRPRKARCRLVRKRQVPELKQSEVAQASREAVKRVEGKCRAPYSKYIRLY</sequence>
<accession>A0A017SAH1</accession>
<dbReference type="EMBL" id="KK088433">
    <property type="protein sequence ID" value="EYE93185.1"/>
    <property type="molecule type" value="Genomic_DNA"/>
</dbReference>
<dbReference type="Proteomes" id="UP000019804">
    <property type="component" value="Unassembled WGS sequence"/>
</dbReference>
<name>A0A017SAH1_ASPRC</name>
<proteinExistence type="predicted"/>
<keyword evidence="3" id="KW-1185">Reference proteome</keyword>
<reference evidence="3" key="1">
    <citation type="journal article" date="2014" name="Nat. Commun.">
        <title>Genomic adaptations of the halophilic Dead Sea filamentous fungus Eurotium rubrum.</title>
        <authorList>
            <person name="Kis-Papo T."/>
            <person name="Weig A.R."/>
            <person name="Riley R."/>
            <person name="Persoh D."/>
            <person name="Salamov A."/>
            <person name="Sun H."/>
            <person name="Lipzen A."/>
            <person name="Wasser S.P."/>
            <person name="Rambold G."/>
            <person name="Grigoriev I.V."/>
            <person name="Nevo E."/>
        </authorList>
    </citation>
    <scope>NUCLEOTIDE SEQUENCE [LARGE SCALE GENOMIC DNA]</scope>
    <source>
        <strain evidence="3">CBS 135680</strain>
    </source>
</reference>
<gene>
    <name evidence="2" type="ORF">EURHEDRAFT_167741</name>
</gene>
<evidence type="ECO:0000313" key="3">
    <source>
        <dbReference type="Proteomes" id="UP000019804"/>
    </source>
</evidence>
<evidence type="ECO:0000256" key="1">
    <source>
        <dbReference type="SAM" id="Phobius"/>
    </source>
</evidence>
<dbReference type="HOGENOM" id="CLU_2454330_0_0_1"/>
<protein>
    <submittedName>
        <fullName evidence="2">Uncharacterized protein</fullName>
    </submittedName>
</protein>
<keyword evidence="1" id="KW-0812">Transmembrane</keyword>
<dbReference type="AlphaFoldDB" id="A0A017SAH1"/>
<dbReference type="GeneID" id="63692955"/>
<organism evidence="2 3">
    <name type="scientific">Aspergillus ruber (strain CBS 135680)</name>
    <dbReference type="NCBI Taxonomy" id="1388766"/>
    <lineage>
        <taxon>Eukaryota</taxon>
        <taxon>Fungi</taxon>
        <taxon>Dikarya</taxon>
        <taxon>Ascomycota</taxon>
        <taxon>Pezizomycotina</taxon>
        <taxon>Eurotiomycetes</taxon>
        <taxon>Eurotiomycetidae</taxon>
        <taxon>Eurotiales</taxon>
        <taxon>Aspergillaceae</taxon>
        <taxon>Aspergillus</taxon>
        <taxon>Aspergillus subgen. Aspergillus</taxon>
    </lineage>
</organism>
<evidence type="ECO:0000313" key="2">
    <source>
        <dbReference type="EMBL" id="EYE93185.1"/>
    </source>
</evidence>
<dbReference type="RefSeq" id="XP_040636873.1">
    <property type="nucleotide sequence ID" value="XM_040777831.1"/>
</dbReference>
<feature type="transmembrane region" description="Helical" evidence="1">
    <location>
        <begin position="14"/>
        <end position="31"/>
    </location>
</feature>
<keyword evidence="1" id="KW-1133">Transmembrane helix</keyword>
<keyword evidence="1" id="KW-0472">Membrane</keyword>